<evidence type="ECO:0000313" key="3">
    <source>
        <dbReference type="Proteomes" id="UP000249467"/>
    </source>
</evidence>
<dbReference type="AlphaFoldDB" id="A0A2W4XZ47"/>
<gene>
    <name evidence="2" type="ORF">DCF19_11450</name>
</gene>
<dbReference type="InterPro" id="IPR021787">
    <property type="entry name" value="DUF3352"/>
</dbReference>
<accession>A0A2W4XZ47</accession>
<evidence type="ECO:0000256" key="1">
    <source>
        <dbReference type="SAM" id="MobiDB-lite"/>
    </source>
</evidence>
<evidence type="ECO:0008006" key="4">
    <source>
        <dbReference type="Google" id="ProtNLM"/>
    </source>
</evidence>
<comment type="caution">
    <text evidence="2">The sequence shown here is derived from an EMBL/GenBank/DDBJ whole genome shotgun (WGS) entry which is preliminary data.</text>
</comment>
<name>A0A2W4XZ47_9CYAN</name>
<reference evidence="2 3" key="1">
    <citation type="submission" date="2018-04" db="EMBL/GenBank/DDBJ databases">
        <authorList>
            <person name="Go L.Y."/>
            <person name="Mitchell J.A."/>
        </authorList>
    </citation>
    <scope>NUCLEOTIDE SEQUENCE [LARGE SCALE GENOMIC DNA]</scope>
    <source>
        <strain evidence="2">ULC066bin1</strain>
    </source>
</reference>
<reference evidence="2 3" key="2">
    <citation type="submission" date="2018-06" db="EMBL/GenBank/DDBJ databases">
        <title>Metagenomic assembly of (sub)arctic Cyanobacteria and their associated microbiome from non-axenic cultures.</title>
        <authorList>
            <person name="Baurain D."/>
        </authorList>
    </citation>
    <scope>NUCLEOTIDE SEQUENCE [LARGE SCALE GENOMIC DNA]</scope>
    <source>
        <strain evidence="2">ULC066bin1</strain>
    </source>
</reference>
<proteinExistence type="predicted"/>
<organism evidence="2 3">
    <name type="scientific">Pseudanabaena frigida</name>
    <dbReference type="NCBI Taxonomy" id="945775"/>
    <lineage>
        <taxon>Bacteria</taxon>
        <taxon>Bacillati</taxon>
        <taxon>Cyanobacteriota</taxon>
        <taxon>Cyanophyceae</taxon>
        <taxon>Pseudanabaenales</taxon>
        <taxon>Pseudanabaenaceae</taxon>
        <taxon>Pseudanabaena</taxon>
    </lineage>
</organism>
<feature type="region of interest" description="Disordered" evidence="1">
    <location>
        <begin position="280"/>
        <end position="309"/>
    </location>
</feature>
<protein>
    <recommendedName>
        <fullName evidence="4">DUF3352 domain-containing protein</fullName>
    </recommendedName>
</protein>
<dbReference type="Pfam" id="PF11832">
    <property type="entry name" value="DUF3352"/>
    <property type="match status" value="1"/>
</dbReference>
<dbReference type="Proteomes" id="UP000249467">
    <property type="component" value="Unassembled WGS sequence"/>
</dbReference>
<dbReference type="EMBL" id="QBML01000014">
    <property type="protein sequence ID" value="PZO40511.1"/>
    <property type="molecule type" value="Genomic_DNA"/>
</dbReference>
<sequence length="571" mass="62023">MKFKPVFVGIAVIGVLLLVLSLSSVAKVFAANPRDLLTGVKTQPLAAQLLSKRSPFFISFLVDPEKLGLFTQLAAKPNDRASVRHELDNLKLQLQQNWLLNYDRDIQPWLDREISLAITDADLDKHPENGLQSGYLLAFVAKDANLAKTTIGDFWQRLAINGSDLGFEQYQGVSILSTGLIADRPAIAGTTFGNFVLFANDASVIRQAIDNLQSPSLALASLDTYRDRLTKIETGKIGVAYANLAELGESFPQESLLIGFSLDRAGIRAKTLWNLEKSDPKLEPATESSDRQSTSRSSKPKVSKKSNANITAELPSGSSVIIGNNLGQTLQDVSRSLSPESQKGLTKAIASLLGNSDISLDGNIWEWAKDDYAIAVLPSQNSSRNSDPDWLLVAKVNDAKTSETGIAALDDLARNKLTVGQISLKTQPVTVWTKLSAIANDSKSGVSSELSGSIVAAHTQTPNYIYLSNSLKALESAITLKDSLAASKIFKATNAKLPRDRQTYGYISTSDLNTLKTKLLSQASNTNDINEIFQKFGNSPLGSILKHLEVFSFVTNSDTNSQNDELFLFIK</sequence>
<feature type="compositionally biased region" description="Basic and acidic residues" evidence="1">
    <location>
        <begin position="280"/>
        <end position="290"/>
    </location>
</feature>
<evidence type="ECO:0000313" key="2">
    <source>
        <dbReference type="EMBL" id="PZO40511.1"/>
    </source>
</evidence>